<organism evidence="1">
    <name type="scientific">Vitis vinifera</name>
    <name type="common">Grape</name>
    <dbReference type="NCBI Taxonomy" id="29760"/>
    <lineage>
        <taxon>Eukaryota</taxon>
        <taxon>Viridiplantae</taxon>
        <taxon>Streptophyta</taxon>
        <taxon>Embryophyta</taxon>
        <taxon>Tracheophyta</taxon>
        <taxon>Spermatophyta</taxon>
        <taxon>Magnoliopsida</taxon>
        <taxon>eudicotyledons</taxon>
        <taxon>Gunneridae</taxon>
        <taxon>Pentapetalae</taxon>
        <taxon>rosids</taxon>
        <taxon>Vitales</taxon>
        <taxon>Vitaceae</taxon>
        <taxon>Viteae</taxon>
        <taxon>Vitis</taxon>
    </lineage>
</organism>
<evidence type="ECO:0000313" key="1">
    <source>
        <dbReference type="EMBL" id="CAN63278.1"/>
    </source>
</evidence>
<proteinExistence type="predicted"/>
<sequence length="157" mass="18111">MIPYDTWHRSFHPGISHPEFFSVDIPSGYLTSGILSGRRSTFSKYFAVGTYRRVRKKDDLTSPDRHVRILWVFDSMETKIKMGSPWQQVSRVMSLYSRKSQKKCILNSPLALAFRSERWGERAVTMAEGGGEKESSKLSYCLVVAFAPFVDHRWLLV</sequence>
<dbReference type="AlphaFoldDB" id="A5BAG9"/>
<accession>A5BAG9</accession>
<dbReference type="EMBL" id="AM452314">
    <property type="protein sequence ID" value="CAN63278.1"/>
    <property type="molecule type" value="Genomic_DNA"/>
</dbReference>
<protein>
    <submittedName>
        <fullName evidence="1">Uncharacterized protein</fullName>
    </submittedName>
</protein>
<gene>
    <name evidence="1" type="ORF">VITISV_023248</name>
</gene>
<name>A5BAG9_VITVI</name>
<reference evidence="1" key="1">
    <citation type="journal article" date="2007" name="PLoS ONE">
        <title>The first genome sequence of an elite grapevine cultivar (Pinot noir Vitis vinifera L.): coping with a highly heterozygous genome.</title>
        <authorList>
            <person name="Velasco R."/>
            <person name="Zharkikh A."/>
            <person name="Troggio M."/>
            <person name="Cartwright D.A."/>
            <person name="Cestaro A."/>
            <person name="Pruss D."/>
            <person name="Pindo M."/>
            <person name="FitzGerald L.M."/>
            <person name="Vezzulli S."/>
            <person name="Reid J."/>
            <person name="Malacarne G."/>
            <person name="Iliev D."/>
            <person name="Coppola G."/>
            <person name="Wardell B."/>
            <person name="Micheletti D."/>
            <person name="Macalma T."/>
            <person name="Facci M."/>
            <person name="Mitchell J.T."/>
            <person name="Perazzolli M."/>
            <person name="Eldredge G."/>
            <person name="Gatto P."/>
            <person name="Oyzerski R."/>
            <person name="Moretto M."/>
            <person name="Gutin N."/>
            <person name="Stefanini M."/>
            <person name="Chen Y."/>
            <person name="Segala C."/>
            <person name="Davenport C."/>
            <person name="Dematte L."/>
            <person name="Mraz A."/>
            <person name="Battilana J."/>
            <person name="Stormo K."/>
            <person name="Costa F."/>
            <person name="Tao Q."/>
            <person name="Si-Ammour A."/>
            <person name="Harkins T."/>
            <person name="Lackey A."/>
            <person name="Perbost C."/>
            <person name="Taillon B."/>
            <person name="Stella A."/>
            <person name="Solovyev V."/>
            <person name="Fawcett J.A."/>
            <person name="Sterck L."/>
            <person name="Vandepoele K."/>
            <person name="Grando S.M."/>
            <person name="Toppo S."/>
            <person name="Moser C."/>
            <person name="Lanchbury J."/>
            <person name="Bogden R."/>
            <person name="Skolnick M."/>
            <person name="Sgaramella V."/>
            <person name="Bhatnagar S.K."/>
            <person name="Fontana P."/>
            <person name="Gutin A."/>
            <person name="Van de Peer Y."/>
            <person name="Salamini F."/>
            <person name="Viola R."/>
        </authorList>
    </citation>
    <scope>NUCLEOTIDE SEQUENCE</scope>
</reference>